<dbReference type="AlphaFoldDB" id="A0AA91FF81"/>
<protein>
    <submittedName>
        <fullName evidence="1">Uncharacterized protein</fullName>
    </submittedName>
</protein>
<evidence type="ECO:0000313" key="2">
    <source>
        <dbReference type="Proteomes" id="UP000093737"/>
    </source>
</evidence>
<gene>
    <name evidence="1" type="ORF">A8145_05250</name>
</gene>
<accession>A0AA91FF81</accession>
<reference evidence="1 2" key="1">
    <citation type="submission" date="2016-05" db="EMBL/GenBank/DDBJ databases">
        <authorList>
            <person name="Ramsay J.P."/>
        </authorList>
    </citation>
    <scope>NUCLEOTIDE SEQUENCE [LARGE SCALE GENOMIC DNA]</scope>
    <source>
        <strain evidence="1 2">NZP2042</strain>
    </source>
</reference>
<proteinExistence type="predicted"/>
<dbReference type="EMBL" id="LYTK01000001">
    <property type="protein sequence ID" value="OBQ72229.1"/>
    <property type="molecule type" value="Genomic_DNA"/>
</dbReference>
<comment type="caution">
    <text evidence="1">The sequence shown here is derived from an EMBL/GenBank/DDBJ whole genome shotgun (WGS) entry which is preliminary data.</text>
</comment>
<name>A0AA91FF81_RHILI</name>
<dbReference type="Proteomes" id="UP000093737">
    <property type="component" value="Unassembled WGS sequence"/>
</dbReference>
<evidence type="ECO:0000313" key="1">
    <source>
        <dbReference type="EMBL" id="OBQ72229.1"/>
    </source>
</evidence>
<sequence length="224" mass="24151">MGISSAEIVYADEPAHNPVISDHWACGSRIEVSPEIVASFHPTYVHPAKDKLPAFVGGFVKDMENGGVYSTIFVKEADAWKAFAVQEQASFSNIYVHAETGRAIFFSMISVEGPGQSYQVLSTRDGFATVKCGEVPAPKTKLDTLDYMQIRSVLLDAAGDGSLDGIVHFSEERKPECFTASSKDGGLNWSAPAKTDQCIDSVVEVLAPFDEGSGPVQDLRSLAR</sequence>
<organism evidence="1 2">
    <name type="scientific">Rhizobium loti</name>
    <name type="common">Mesorhizobium loti</name>
    <dbReference type="NCBI Taxonomy" id="381"/>
    <lineage>
        <taxon>Bacteria</taxon>
        <taxon>Pseudomonadati</taxon>
        <taxon>Pseudomonadota</taxon>
        <taxon>Alphaproteobacteria</taxon>
        <taxon>Hyphomicrobiales</taxon>
        <taxon>Phyllobacteriaceae</taxon>
        <taxon>Mesorhizobium</taxon>
    </lineage>
</organism>